<evidence type="ECO:0000313" key="2">
    <source>
        <dbReference type="Proteomes" id="UP000177798"/>
    </source>
</evidence>
<evidence type="ECO:0000313" key="1">
    <source>
        <dbReference type="EMBL" id="APA05581.1"/>
    </source>
</evidence>
<organism evidence="1 2">
    <name type="scientific">Sclerotinia sclerotiorum (strain ATCC 18683 / 1980 / Ss-1)</name>
    <name type="common">White mold</name>
    <name type="synonym">Whetzelinia sclerotiorum</name>
    <dbReference type="NCBI Taxonomy" id="665079"/>
    <lineage>
        <taxon>Eukaryota</taxon>
        <taxon>Fungi</taxon>
        <taxon>Dikarya</taxon>
        <taxon>Ascomycota</taxon>
        <taxon>Pezizomycotina</taxon>
        <taxon>Leotiomycetes</taxon>
        <taxon>Helotiales</taxon>
        <taxon>Sclerotiniaceae</taxon>
        <taxon>Sclerotinia</taxon>
    </lineage>
</organism>
<dbReference type="RefSeq" id="XP_001597910.1">
    <property type="nucleotide sequence ID" value="XM_001597860.1"/>
</dbReference>
<name>A0A1D9PS76_SCLS1</name>
<reference evidence="2" key="1">
    <citation type="journal article" date="2017" name="Genome Biol. Evol.">
        <title>The complete genome sequence of the phytopathogenic fungus Sclerotinia sclerotiorum reveals insights into the genome architecture of broad host range pathogens.</title>
        <authorList>
            <person name="Derbyshire M."/>
            <person name="Denton-Giles M."/>
            <person name="Hegedus D."/>
            <person name="Seifbarghy S."/>
            <person name="Rollins J."/>
            <person name="van Kan J."/>
            <person name="Seidl M.F."/>
            <person name="Faino L."/>
            <person name="Mbengue M."/>
            <person name="Navaud O."/>
            <person name="Raffaele S."/>
            <person name="Hammond-Kosack K."/>
            <person name="Heard S."/>
            <person name="Oliver R."/>
        </authorList>
    </citation>
    <scope>NUCLEOTIDE SEQUENCE [LARGE SCALE GENOMIC DNA]</scope>
    <source>
        <strain evidence="2">ATCC 18683 / 1980 / Ss-1</strain>
    </source>
</reference>
<gene>
    <name evidence="1" type="ORF">sscle_01g003510</name>
</gene>
<dbReference type="EMBL" id="CP017814">
    <property type="protein sequence ID" value="APA05581.1"/>
    <property type="molecule type" value="Genomic_DNA"/>
</dbReference>
<dbReference type="VEuPathDB" id="FungiDB:sscle_01g003510"/>
<proteinExistence type="predicted"/>
<sequence length="343" mass="39688">MKALRGRNQRYSSQEDAYLFSYREWRNEKVSESWAQFLARFQKKFWVNPRSSASLFHRAERLSGRRHQTLSRNGEMMRHMLKIRRSSLWWTWGRIGQAFGTNARTASGAYKSFLQRNGIDEGQDESRRIIWTISNRRKLCRARHLGHSWEQIARQFGYEEYICIAAHYIHSYGEGKSGYLNASFHPKYFFSTIERTSIYHMQKLSSRREIKDESIDFPWEENIMAQYRRKQSLPILKCDAEEAGASRSGRSQLCFGAGEPVKGQLTFGLKHNLGIMECDSMRTTQQFHDRGVVAAPVTLRGDVHAHTSIKTITPISGRGVAGMRINGARTLSRPDTRPFGKGH</sequence>
<dbReference type="Proteomes" id="UP000177798">
    <property type="component" value="Chromosome 1"/>
</dbReference>
<dbReference type="OrthoDB" id="3507099at2759"/>
<dbReference type="AlphaFoldDB" id="A0A1D9PS76"/>
<dbReference type="KEGG" id="ssl:SS1G_02106"/>
<protein>
    <submittedName>
        <fullName evidence="1">Uncharacterized protein</fullName>
    </submittedName>
</protein>
<accession>A0A1D9PS76</accession>